<dbReference type="SMART" id="SM00530">
    <property type="entry name" value="HTH_XRE"/>
    <property type="match status" value="1"/>
</dbReference>
<dbReference type="PROSITE" id="PS50943">
    <property type="entry name" value="HTH_CROC1"/>
    <property type="match status" value="1"/>
</dbReference>
<organism evidence="3 4">
    <name type="scientific">Massilia aquatica</name>
    <dbReference type="NCBI Taxonomy" id="2609000"/>
    <lineage>
        <taxon>Bacteria</taxon>
        <taxon>Pseudomonadati</taxon>
        <taxon>Pseudomonadota</taxon>
        <taxon>Betaproteobacteria</taxon>
        <taxon>Burkholderiales</taxon>
        <taxon>Oxalobacteraceae</taxon>
        <taxon>Telluria group</taxon>
        <taxon>Massilia</taxon>
    </lineage>
</organism>
<name>A0ABX0MCG2_9BURK</name>
<dbReference type="InterPro" id="IPR013430">
    <property type="entry name" value="Toxin_antidote_HigA"/>
</dbReference>
<keyword evidence="1" id="KW-0238">DNA-binding</keyword>
<dbReference type="InterPro" id="IPR010982">
    <property type="entry name" value="Lambda_DNA-bd_dom_sf"/>
</dbReference>
<evidence type="ECO:0000313" key="3">
    <source>
        <dbReference type="EMBL" id="NHZ42307.1"/>
    </source>
</evidence>
<sequence length="370" mass="42162">MNARVPAEVFPPGEFLREELEARDWTQQELADILDRPPRLISELIAGKRTVTPETARGLGDAFGMSAEYWMNLESQYQLSKVKPNNDVVRKSRLYGMFPVREMLRRGWIRESENLDVLEQRFCEFYSIPNLSNQPAIPHYAKKTNVFSDVTSLQLAWLFRVRSMAEQQKLPTYARSKLLSAVEKLKALTLAPEETRHVPKILAEAGVRVVFVEAFAGSKIDGACFWLAEDKPVIGMTLRFDRIDNFWFVLRHEIEHVLQEDGQTDGPILDSDLGNAELEVSECELRANSAGAEFCVPSAQLENFIARVQPYFSEQKVLLFAQRINVHPGIVVGQLQRKLGRHDFLRKHQVKVRGCILPFADADGWGSFSE</sequence>
<dbReference type="RefSeq" id="WP_167078184.1">
    <property type="nucleotide sequence ID" value="NZ_VVIW01000011.1"/>
</dbReference>
<dbReference type="EMBL" id="VVIW01000011">
    <property type="protein sequence ID" value="NHZ42307.1"/>
    <property type="molecule type" value="Genomic_DNA"/>
</dbReference>
<keyword evidence="4" id="KW-1185">Reference proteome</keyword>
<evidence type="ECO:0000256" key="1">
    <source>
        <dbReference type="ARBA" id="ARBA00023125"/>
    </source>
</evidence>
<evidence type="ECO:0000313" key="4">
    <source>
        <dbReference type="Proteomes" id="UP000819052"/>
    </source>
</evidence>
<proteinExistence type="predicted"/>
<dbReference type="InterPro" id="IPR001387">
    <property type="entry name" value="Cro/C1-type_HTH"/>
</dbReference>
<accession>A0ABX0MCG2</accession>
<dbReference type="CDD" id="cd00093">
    <property type="entry name" value="HTH_XRE"/>
    <property type="match status" value="1"/>
</dbReference>
<feature type="domain" description="HTH cro/C1-type" evidence="2">
    <location>
        <begin position="16"/>
        <end position="70"/>
    </location>
</feature>
<dbReference type="PANTHER" id="PTHR36924">
    <property type="entry name" value="ANTITOXIN HIGA-1"/>
    <property type="match status" value="1"/>
</dbReference>
<protein>
    <submittedName>
        <fullName evidence="3">HigA family addiction module antidote protein</fullName>
    </submittedName>
</protein>
<dbReference type="PANTHER" id="PTHR36924:SF1">
    <property type="entry name" value="ANTITOXIN HIGA-1"/>
    <property type="match status" value="1"/>
</dbReference>
<dbReference type="Pfam" id="PF01381">
    <property type="entry name" value="HTH_3"/>
    <property type="match status" value="1"/>
</dbReference>
<reference evidence="3 4" key="1">
    <citation type="submission" date="2019-09" db="EMBL/GenBank/DDBJ databases">
        <title>Taxonomy of Antarctic Massilia spp.: description of Massilia rubra sp. nov., Massilia aquatica sp. nov., Massilia mucilaginosa sp. nov., Massilia frigida sp. nov. isolated from streams, lakes and regoliths.</title>
        <authorList>
            <person name="Holochova P."/>
            <person name="Sedlacek I."/>
            <person name="Kralova S."/>
            <person name="Maslanova I."/>
            <person name="Busse H.-J."/>
            <person name="Stankova E."/>
            <person name="Vrbovska V."/>
            <person name="Kovarovic V."/>
            <person name="Bartak M."/>
            <person name="Svec P."/>
            <person name="Pantucek R."/>
        </authorList>
    </citation>
    <scope>NUCLEOTIDE SEQUENCE [LARGE SCALE GENOMIC DNA]</scope>
    <source>
        <strain evidence="3 4">CCM 8693</strain>
    </source>
</reference>
<dbReference type="Gene3D" id="1.10.260.40">
    <property type="entry name" value="lambda repressor-like DNA-binding domains"/>
    <property type="match status" value="1"/>
</dbReference>
<dbReference type="SUPFAM" id="SSF47413">
    <property type="entry name" value="lambda repressor-like DNA-binding domains"/>
    <property type="match status" value="1"/>
</dbReference>
<dbReference type="Proteomes" id="UP000819052">
    <property type="component" value="Unassembled WGS sequence"/>
</dbReference>
<evidence type="ECO:0000259" key="2">
    <source>
        <dbReference type="PROSITE" id="PS50943"/>
    </source>
</evidence>
<comment type="caution">
    <text evidence="3">The sequence shown here is derived from an EMBL/GenBank/DDBJ whole genome shotgun (WGS) entry which is preliminary data.</text>
</comment>
<gene>
    <name evidence="3" type="ORF">F1609_19325</name>
</gene>
<dbReference type="NCBIfam" id="TIGR02607">
    <property type="entry name" value="antidote_HigA"/>
    <property type="match status" value="1"/>
</dbReference>